<name>A0AAD7Y2Q0_9FUNG</name>
<feature type="transmembrane region" description="Helical" evidence="7">
    <location>
        <begin position="51"/>
        <end position="69"/>
    </location>
</feature>
<keyword evidence="10" id="KW-1185">Reference proteome</keyword>
<protein>
    <recommendedName>
        <fullName evidence="3 7">Defect at low temperature protein 1</fullName>
    </recommendedName>
</protein>
<evidence type="ECO:0000256" key="6">
    <source>
        <dbReference type="ARBA" id="ARBA00023136"/>
    </source>
</evidence>
<dbReference type="GO" id="GO:0016020">
    <property type="term" value="C:membrane"/>
    <property type="evidence" value="ECO:0007669"/>
    <property type="project" value="UniProtKB-SubCell"/>
</dbReference>
<dbReference type="AlphaFoldDB" id="A0AAD7Y2Q0"/>
<evidence type="ECO:0000256" key="4">
    <source>
        <dbReference type="ARBA" id="ARBA00022692"/>
    </source>
</evidence>
<evidence type="ECO:0000256" key="7">
    <source>
        <dbReference type="RuleBase" id="RU367100"/>
    </source>
</evidence>
<feature type="compositionally biased region" description="Polar residues" evidence="8">
    <location>
        <begin position="306"/>
        <end position="318"/>
    </location>
</feature>
<sequence>MHSTRLTHYLYTASLFLLILLTAIAIAISAADVIIQALADRTESDELDYRNLVVVAASYVVLAIAALSFSCSRVLTVRASLQDIPKIYIPIKEDDLPKKVYAHIKRKFENARNVRKAAEPLAEDIGQLGRAKPGSENFEGVDFKRAIARTPIIIEQAAIEINGVYARPLYLSVRQYIDYLIENNIIDGQLGQGYLEGYEQARFNRTPVSQEKYYDIMKHLAAILHNMGYRLHAATPGAGGGGGDGDDRHTTHSEGESGSGDDDDDGLSNSSSQRTHGRSTDPAATTATTATTNTKTEPRDDDVVSLAQSVATWTSRSTLSHRRRANLTRHTSEEDNNSYDDNDFDQYDQHMRRAIYSRLMWDRAVDPS</sequence>
<evidence type="ECO:0000256" key="1">
    <source>
        <dbReference type="ARBA" id="ARBA00002489"/>
    </source>
</evidence>
<dbReference type="Proteomes" id="UP001234581">
    <property type="component" value="Unassembled WGS sequence"/>
</dbReference>
<dbReference type="InterPro" id="IPR038869">
    <property type="entry name" value="DLT1"/>
</dbReference>
<feature type="region of interest" description="Disordered" evidence="8">
    <location>
        <begin position="235"/>
        <end position="342"/>
    </location>
</feature>
<comment type="subcellular location">
    <subcellularLocation>
        <location evidence="7">Membrane</location>
        <topology evidence="7">Multi-pass membrane protein</topology>
    </subcellularLocation>
</comment>
<accession>A0AAD7Y2Q0</accession>
<evidence type="ECO:0000313" key="10">
    <source>
        <dbReference type="Proteomes" id="UP001234581"/>
    </source>
</evidence>
<feature type="transmembrane region" description="Helical" evidence="7">
    <location>
        <begin position="15"/>
        <end position="39"/>
    </location>
</feature>
<organism evidence="9 10">
    <name type="scientific">Lichtheimia ornata</name>
    <dbReference type="NCBI Taxonomy" id="688661"/>
    <lineage>
        <taxon>Eukaryota</taxon>
        <taxon>Fungi</taxon>
        <taxon>Fungi incertae sedis</taxon>
        <taxon>Mucoromycota</taxon>
        <taxon>Mucoromycotina</taxon>
        <taxon>Mucoromycetes</taxon>
        <taxon>Mucorales</taxon>
        <taxon>Lichtheimiaceae</taxon>
        <taxon>Lichtheimia</taxon>
    </lineage>
</organism>
<keyword evidence="4 7" id="KW-0812">Transmembrane</keyword>
<evidence type="ECO:0000256" key="5">
    <source>
        <dbReference type="ARBA" id="ARBA00022989"/>
    </source>
</evidence>
<evidence type="ECO:0000313" key="9">
    <source>
        <dbReference type="EMBL" id="KAJ8661777.1"/>
    </source>
</evidence>
<dbReference type="EMBL" id="JARTCD010000007">
    <property type="protein sequence ID" value="KAJ8661777.1"/>
    <property type="molecule type" value="Genomic_DNA"/>
</dbReference>
<keyword evidence="5 7" id="KW-1133">Transmembrane helix</keyword>
<evidence type="ECO:0000256" key="2">
    <source>
        <dbReference type="ARBA" id="ARBA00005550"/>
    </source>
</evidence>
<feature type="compositionally biased region" description="Basic and acidic residues" evidence="8">
    <location>
        <begin position="245"/>
        <end position="255"/>
    </location>
</feature>
<evidence type="ECO:0000256" key="3">
    <source>
        <dbReference type="ARBA" id="ARBA00021353"/>
    </source>
</evidence>
<feature type="compositionally biased region" description="Low complexity" evidence="8">
    <location>
        <begin position="283"/>
        <end position="295"/>
    </location>
</feature>
<comment type="function">
    <text evidence="1 7">Required for growth under high-pressure and low-temperature conditions.</text>
</comment>
<comment type="caution">
    <text evidence="9">The sequence shown here is derived from an EMBL/GenBank/DDBJ whole genome shotgun (WGS) entry which is preliminary data.</text>
</comment>
<proteinExistence type="inferred from homology"/>
<comment type="similarity">
    <text evidence="2 7">Belongs to the DLT1 family.</text>
</comment>
<evidence type="ECO:0000256" key="8">
    <source>
        <dbReference type="SAM" id="MobiDB-lite"/>
    </source>
</evidence>
<dbReference type="PANTHER" id="PTHR40021">
    <property type="entry name" value="DEFECT AT LOW TEMPERATURE PROTEIN 1"/>
    <property type="match status" value="1"/>
</dbReference>
<dbReference type="PANTHER" id="PTHR40021:SF1">
    <property type="entry name" value="DEFECT AT LOW TEMPERATURE PROTEIN 1"/>
    <property type="match status" value="1"/>
</dbReference>
<reference evidence="9 10" key="1">
    <citation type="submission" date="2023-03" db="EMBL/GenBank/DDBJ databases">
        <title>Genome sequence of Lichtheimia ornata CBS 291.66.</title>
        <authorList>
            <person name="Mohabir J.T."/>
            <person name="Shea T.P."/>
            <person name="Kurbessoian T."/>
            <person name="Berby B."/>
            <person name="Fontaine J."/>
            <person name="Livny J."/>
            <person name="Gnirke A."/>
            <person name="Stajich J.E."/>
            <person name="Cuomo C.A."/>
        </authorList>
    </citation>
    <scope>NUCLEOTIDE SEQUENCE [LARGE SCALE GENOMIC DNA]</scope>
    <source>
        <strain evidence="9">CBS 291.66</strain>
    </source>
</reference>
<gene>
    <name evidence="7" type="primary">DLT1</name>
    <name evidence="9" type="ORF">O0I10_002585</name>
</gene>
<keyword evidence="6 7" id="KW-0472">Membrane</keyword>